<proteinExistence type="predicted"/>
<accession>A0ACA9LDN1</accession>
<dbReference type="Proteomes" id="UP000789525">
    <property type="component" value="Unassembled WGS sequence"/>
</dbReference>
<protein>
    <submittedName>
        <fullName evidence="1">14804_t:CDS:1</fullName>
    </submittedName>
</protein>
<keyword evidence="2" id="KW-1185">Reference proteome</keyword>
<organism evidence="1 2">
    <name type="scientific">Acaulospora colombiana</name>
    <dbReference type="NCBI Taxonomy" id="27376"/>
    <lineage>
        <taxon>Eukaryota</taxon>
        <taxon>Fungi</taxon>
        <taxon>Fungi incertae sedis</taxon>
        <taxon>Mucoromycota</taxon>
        <taxon>Glomeromycotina</taxon>
        <taxon>Glomeromycetes</taxon>
        <taxon>Diversisporales</taxon>
        <taxon>Acaulosporaceae</taxon>
        <taxon>Acaulospora</taxon>
    </lineage>
</organism>
<reference evidence="1" key="1">
    <citation type="submission" date="2021-06" db="EMBL/GenBank/DDBJ databases">
        <authorList>
            <person name="Kallberg Y."/>
            <person name="Tangrot J."/>
            <person name="Rosling A."/>
        </authorList>
    </citation>
    <scope>NUCLEOTIDE SEQUENCE</scope>
    <source>
        <strain evidence="1">CL356</strain>
    </source>
</reference>
<evidence type="ECO:0000313" key="1">
    <source>
        <dbReference type="EMBL" id="CAG8523990.1"/>
    </source>
</evidence>
<dbReference type="EMBL" id="CAJVPT010005798">
    <property type="protein sequence ID" value="CAG8523990.1"/>
    <property type="molecule type" value="Genomic_DNA"/>
</dbReference>
<evidence type="ECO:0000313" key="2">
    <source>
        <dbReference type="Proteomes" id="UP000789525"/>
    </source>
</evidence>
<sequence>MDWKDDSLVPPEVLSAFYDRLYPFRSIYTWLSHTNPISGPQTGASRFIPAWNNREFAFTLKDDVYLRYNSFQDADEFKKQVLKLLPTRFEVGAIYNAKVGASPGTIFDIDMTDYDTIRTCCSDKNICRQCWQFIAAAVDVLDETLRKDFGYNLLLWVYSGRRGIHCWVSDEAAMNLTDEQRRAIMGWIEVVKGGKEMVKKVNVRMTMGKTGEDCFKSRKGWETLVELIPDREVAAALKENWDDDEEYERQRRRNRGDKTTSACRWEDLKKEIKQVPKTSTRRVAQFEPETVPTVAQLLSELDSSSKTTSEEGTAGGWESTSIKPYVDMLNEHNKKILQAEREKKMQLSDENRKDMSW</sequence>
<name>A0ACA9LDN1_9GLOM</name>
<gene>
    <name evidence="1" type="ORF">ACOLOM_LOCUS3782</name>
</gene>
<comment type="caution">
    <text evidence="1">The sequence shown here is derived from an EMBL/GenBank/DDBJ whole genome shotgun (WGS) entry which is preliminary data.</text>
</comment>